<organism evidence="2 3">
    <name type="scientific">Mycena belliarum</name>
    <dbReference type="NCBI Taxonomy" id="1033014"/>
    <lineage>
        <taxon>Eukaryota</taxon>
        <taxon>Fungi</taxon>
        <taxon>Dikarya</taxon>
        <taxon>Basidiomycota</taxon>
        <taxon>Agaricomycotina</taxon>
        <taxon>Agaricomycetes</taxon>
        <taxon>Agaricomycetidae</taxon>
        <taxon>Agaricales</taxon>
        <taxon>Marasmiineae</taxon>
        <taxon>Mycenaceae</taxon>
        <taxon>Mycena</taxon>
    </lineage>
</organism>
<feature type="transmembrane region" description="Helical" evidence="1">
    <location>
        <begin position="79"/>
        <end position="102"/>
    </location>
</feature>
<dbReference type="Proteomes" id="UP001222325">
    <property type="component" value="Unassembled WGS sequence"/>
</dbReference>
<dbReference type="EMBL" id="JARJCN010000040">
    <property type="protein sequence ID" value="KAJ7083638.1"/>
    <property type="molecule type" value="Genomic_DNA"/>
</dbReference>
<dbReference type="AlphaFoldDB" id="A0AAD6TYG6"/>
<protein>
    <submittedName>
        <fullName evidence="2">Uncharacterized protein</fullName>
    </submittedName>
</protein>
<evidence type="ECO:0000313" key="2">
    <source>
        <dbReference type="EMBL" id="KAJ7083638.1"/>
    </source>
</evidence>
<evidence type="ECO:0000256" key="1">
    <source>
        <dbReference type="SAM" id="Phobius"/>
    </source>
</evidence>
<feature type="transmembrane region" description="Helical" evidence="1">
    <location>
        <begin position="23"/>
        <end position="47"/>
    </location>
</feature>
<gene>
    <name evidence="2" type="ORF">B0H15DRAFT_951877</name>
</gene>
<name>A0AAD6TYG6_9AGAR</name>
<evidence type="ECO:0000313" key="3">
    <source>
        <dbReference type="Proteomes" id="UP001222325"/>
    </source>
</evidence>
<proteinExistence type="predicted"/>
<accession>A0AAD6TYG6</accession>
<keyword evidence="1" id="KW-1133">Transmembrane helix</keyword>
<keyword evidence="1" id="KW-0812">Transmembrane</keyword>
<keyword evidence="1" id="KW-0472">Membrane</keyword>
<sequence>MALLIPRISVAQAATLINILIAALQYTLALALAALLVYCIPAVNPALAWNVIGRRLHASPWATLLRAETVRGTGARVALFAYLSLATTLLVAVAGVVMPLGLSSGPMLQAPLKGVPAAFVADASPLGLATSPRQPMYGRVCGGFRPVACPGNAVNTTVIPQAIVDQFNASAHGPFGMQFRRYYNGTAGYHYPMSVPQFTMTESLILRNGIFAVEGLIVDLDNPGVGLWNHTMPSGVAHGGVWSEDLLWLEPVTSCVDTNLTIDYTLAGTYLTYQVEKYNLTDRGGFYNLTHEYPTFNRDGQNLNLGEHAYKGAVLSNFYTMRAFNNMTRNASHPGRALPVNSSTTHFFAGKLQPLSMLYMGQVDAGGNLSFSGANLQTACVGYGGQDIANISNVAVHCGLFLGPPQRTDGGDARLPADNSTWTQRMFACASATRARMQRVEFASNGTMDLAALRIARSDIATPVLWGMEKSDILLSDVDLLWGRVPDAHERAASLWTTRSDVFYVPAGATDIWGVTTGGMAGVLPAMAWTTLENPLSQVDYSGVTNFALLRKFQSMLLRDPLGGAAQIKNLMWTDLMANNVMGSDSRTSLLVGENVPSVSYDLRYAIPALLLILLWLPSVIGAAFVLLTGLLKISYLRYLLSHTSAGRIALGDSALRPVHQQYMAPATPMAGATRGDDETRWAKGAGRVPVWVEQGEDGYGHGKERDFAAVATHER</sequence>
<feature type="transmembrane region" description="Helical" evidence="1">
    <location>
        <begin position="605"/>
        <end position="632"/>
    </location>
</feature>
<reference evidence="2" key="1">
    <citation type="submission" date="2023-03" db="EMBL/GenBank/DDBJ databases">
        <title>Massive genome expansion in bonnet fungi (Mycena s.s.) driven by repeated elements and novel gene families across ecological guilds.</title>
        <authorList>
            <consortium name="Lawrence Berkeley National Laboratory"/>
            <person name="Harder C.B."/>
            <person name="Miyauchi S."/>
            <person name="Viragh M."/>
            <person name="Kuo A."/>
            <person name="Thoen E."/>
            <person name="Andreopoulos B."/>
            <person name="Lu D."/>
            <person name="Skrede I."/>
            <person name="Drula E."/>
            <person name="Henrissat B."/>
            <person name="Morin E."/>
            <person name="Kohler A."/>
            <person name="Barry K."/>
            <person name="LaButti K."/>
            <person name="Morin E."/>
            <person name="Salamov A."/>
            <person name="Lipzen A."/>
            <person name="Mereny Z."/>
            <person name="Hegedus B."/>
            <person name="Baldrian P."/>
            <person name="Stursova M."/>
            <person name="Weitz H."/>
            <person name="Taylor A."/>
            <person name="Grigoriev I.V."/>
            <person name="Nagy L.G."/>
            <person name="Martin F."/>
            <person name="Kauserud H."/>
        </authorList>
    </citation>
    <scope>NUCLEOTIDE SEQUENCE</scope>
    <source>
        <strain evidence="2">CBHHK173m</strain>
    </source>
</reference>
<comment type="caution">
    <text evidence="2">The sequence shown here is derived from an EMBL/GenBank/DDBJ whole genome shotgun (WGS) entry which is preliminary data.</text>
</comment>
<keyword evidence="3" id="KW-1185">Reference proteome</keyword>